<evidence type="ECO:0000259" key="23">
    <source>
        <dbReference type="PROSITE" id="PS50011"/>
    </source>
</evidence>
<evidence type="ECO:0000256" key="19">
    <source>
        <dbReference type="PROSITE-ProRule" id="PRU00076"/>
    </source>
</evidence>
<keyword evidence="7 22" id="KW-0732">Signal</keyword>
<evidence type="ECO:0000256" key="18">
    <source>
        <dbReference type="ARBA" id="ARBA00058961"/>
    </source>
</evidence>
<evidence type="ECO:0000256" key="15">
    <source>
        <dbReference type="ARBA" id="ARBA00023180"/>
    </source>
</evidence>
<dbReference type="InterPro" id="IPR011009">
    <property type="entry name" value="Kinase-like_dom_sf"/>
</dbReference>
<evidence type="ECO:0000256" key="4">
    <source>
        <dbReference type="ARBA" id="ARBA00022553"/>
    </source>
</evidence>
<feature type="binding site" evidence="20">
    <location>
        <position position="485"/>
    </location>
    <ligand>
        <name>ATP</name>
        <dbReference type="ChEBI" id="CHEBI:30616"/>
    </ligand>
</feature>
<dbReference type="PROSITE" id="PS01187">
    <property type="entry name" value="EGF_CA"/>
    <property type="match status" value="1"/>
</dbReference>
<keyword evidence="10" id="KW-0418">Kinase</keyword>
<evidence type="ECO:0000313" key="26">
    <source>
        <dbReference type="Proteomes" id="UP001567538"/>
    </source>
</evidence>
<dbReference type="CDD" id="cd00054">
    <property type="entry name" value="EGF_CA"/>
    <property type="match status" value="2"/>
</dbReference>
<evidence type="ECO:0000256" key="3">
    <source>
        <dbReference type="ARBA" id="ARBA00022536"/>
    </source>
</evidence>
<keyword evidence="9 20" id="KW-0547">Nucleotide-binding</keyword>
<dbReference type="Proteomes" id="UP001567538">
    <property type="component" value="Unassembled WGS sequence"/>
</dbReference>
<evidence type="ECO:0000313" key="25">
    <source>
        <dbReference type="EMBL" id="KAL1533821.1"/>
    </source>
</evidence>
<keyword evidence="12 21" id="KW-1133">Transmembrane helix</keyword>
<evidence type="ECO:0000259" key="24">
    <source>
        <dbReference type="PROSITE" id="PS50026"/>
    </source>
</evidence>
<dbReference type="GO" id="GO:0016020">
    <property type="term" value="C:membrane"/>
    <property type="evidence" value="ECO:0007669"/>
    <property type="project" value="UniProtKB-SubCell"/>
</dbReference>
<evidence type="ECO:0000256" key="22">
    <source>
        <dbReference type="SAM" id="SignalP"/>
    </source>
</evidence>
<dbReference type="FunFam" id="2.10.25.10:FF:000038">
    <property type="entry name" value="Fibrillin 2"/>
    <property type="match status" value="2"/>
</dbReference>
<dbReference type="SMART" id="SM00181">
    <property type="entry name" value="EGF"/>
    <property type="match status" value="3"/>
</dbReference>
<dbReference type="PANTHER" id="PTHR27005:SF468">
    <property type="entry name" value="OS01G0310500 PROTEIN"/>
    <property type="match status" value="1"/>
</dbReference>
<keyword evidence="3 19" id="KW-0245">EGF-like domain</keyword>
<dbReference type="PROSITE" id="PS00108">
    <property type="entry name" value="PROTEIN_KINASE_ST"/>
    <property type="match status" value="1"/>
</dbReference>
<dbReference type="PROSITE" id="PS00010">
    <property type="entry name" value="ASX_HYDROXYL"/>
    <property type="match status" value="2"/>
</dbReference>
<comment type="catalytic activity">
    <reaction evidence="16">
        <text>L-seryl-[protein] + ATP = O-phospho-L-seryl-[protein] + ADP + H(+)</text>
        <dbReference type="Rhea" id="RHEA:17989"/>
        <dbReference type="Rhea" id="RHEA-COMP:9863"/>
        <dbReference type="Rhea" id="RHEA-COMP:11604"/>
        <dbReference type="ChEBI" id="CHEBI:15378"/>
        <dbReference type="ChEBI" id="CHEBI:29999"/>
        <dbReference type="ChEBI" id="CHEBI:30616"/>
        <dbReference type="ChEBI" id="CHEBI:83421"/>
        <dbReference type="ChEBI" id="CHEBI:456216"/>
    </reaction>
</comment>
<feature type="transmembrane region" description="Helical" evidence="21">
    <location>
        <begin position="381"/>
        <end position="406"/>
    </location>
</feature>
<dbReference type="Pfam" id="PF13947">
    <property type="entry name" value="GUB_WAK_bind"/>
    <property type="match status" value="1"/>
</dbReference>
<evidence type="ECO:0000256" key="20">
    <source>
        <dbReference type="PROSITE-ProRule" id="PRU10141"/>
    </source>
</evidence>
<sequence>MQSHTSVIFVLVFVLVPSHTFLITKPNCDDRCGDVAIPYPFGTSPECHRDPIFAVSCNRAFDPPKLFLLNNSAEITKIALDGQVTLLHPIARSCYDSGGAEISSSAQPLTLPPQLTVNDTANKFTIVGCDTIAFIYGKRLDRSFMTGCTAMCDAVEDLAEGFCAGAGCCQTAIPGGVWAAEIELDSFLNYTFVSDFDSCGYAFLVEESAFNFSARNLVNMAEVAAVPVVVDWVAGNGSCEAAQGSDGYACLSGNSRCYNHGNGYGYRCVCEEGYQGSAYLVDGCQDINECANSNLQGCMEKASCTNTIGNYTCSCPKGYSGNGRGPNGCIDIDECADSSLSNCMKKEYCTNTLGNYTCTCPEGYSGNGRGRSGCTNKDNKLPYILIGISCGITTVLIAAIFCYMELKRRSSKAKKQRFFLNNGGFLLQQKLSTRERSPDAVKIFTSSELHAATDGFSAAMIVGQGGFGTVYKGTLSDKTPVAVKKSKQVDPTQIEQFINEVFVLSQINHRNIVRLLGCCLEMESPLLVYEFVANGTLSSHVHKNEKNARPSLFWGARLKIAAETAGALAYLHSAASTAIIHRDVKSDNILLDKNMTAKVSDFGASRLVPADITQLSTMVQGTFGYLDPEYMQTSQLTEKSDVYSFGMVLLELLTSRKAVSFDGVEEERNLASYFLYMLRENRLSEIVDENVWRDGNMETVWRVGRLAKECLNVKGENRPSMKEVAIELEGMMMMHSWSRDEGVVDDEKVGLLLDEEGLINVVDYNGEENGKICDGFDSSWGRFVNEVDGGR</sequence>
<accession>A0ABD1FPR1</accession>
<keyword evidence="6 21" id="KW-0812">Transmembrane</keyword>
<evidence type="ECO:0000256" key="8">
    <source>
        <dbReference type="ARBA" id="ARBA00022737"/>
    </source>
</evidence>
<keyword evidence="13 21" id="KW-0472">Membrane</keyword>
<evidence type="ECO:0000256" key="13">
    <source>
        <dbReference type="ARBA" id="ARBA00023136"/>
    </source>
</evidence>
<dbReference type="InterPro" id="IPR017441">
    <property type="entry name" value="Protein_kinase_ATP_BS"/>
</dbReference>
<keyword evidence="26" id="KW-1185">Reference proteome</keyword>
<feature type="domain" description="EGF-like" evidence="24">
    <location>
        <begin position="286"/>
        <end position="322"/>
    </location>
</feature>
<dbReference type="Gene3D" id="2.10.25.10">
    <property type="entry name" value="Laminin"/>
    <property type="match status" value="2"/>
</dbReference>
<dbReference type="Gene3D" id="3.30.200.20">
    <property type="entry name" value="Phosphorylase Kinase, domain 1"/>
    <property type="match status" value="1"/>
</dbReference>
<feature type="chain" id="PRO_5044797790" evidence="22">
    <location>
        <begin position="21"/>
        <end position="791"/>
    </location>
</feature>
<dbReference type="PROSITE" id="PS50026">
    <property type="entry name" value="EGF_3"/>
    <property type="match status" value="2"/>
</dbReference>
<proteinExistence type="predicted"/>
<reference evidence="25 26" key="1">
    <citation type="submission" date="2024-06" db="EMBL/GenBank/DDBJ databases">
        <title>A chromosome level genome sequence of Diviner's sage (Salvia divinorum).</title>
        <authorList>
            <person name="Ford S.A."/>
            <person name="Ro D.-K."/>
            <person name="Ness R.W."/>
            <person name="Phillips M.A."/>
        </authorList>
    </citation>
    <scope>NUCLEOTIDE SEQUENCE [LARGE SCALE GENOMIC DNA]</scope>
    <source>
        <strain evidence="25">SAF-2024a</strain>
        <tissue evidence="25">Leaf</tissue>
    </source>
</reference>
<dbReference type="Pfam" id="PF07714">
    <property type="entry name" value="PK_Tyr_Ser-Thr"/>
    <property type="match status" value="1"/>
</dbReference>
<dbReference type="InterPro" id="IPR000152">
    <property type="entry name" value="EGF-type_Asp/Asn_hydroxyl_site"/>
</dbReference>
<dbReference type="InterPro" id="IPR025287">
    <property type="entry name" value="WAK_GUB"/>
</dbReference>
<dbReference type="GO" id="GO:0004674">
    <property type="term" value="F:protein serine/threonine kinase activity"/>
    <property type="evidence" value="ECO:0007669"/>
    <property type="project" value="UniProtKB-KW"/>
</dbReference>
<dbReference type="FunFam" id="1.10.510.10:FF:000084">
    <property type="entry name" value="Wall-associated receptor kinase 2"/>
    <property type="match status" value="1"/>
</dbReference>
<gene>
    <name evidence="25" type="ORF">AAHA92_33657</name>
</gene>
<evidence type="ECO:0000256" key="5">
    <source>
        <dbReference type="ARBA" id="ARBA00022679"/>
    </source>
</evidence>
<dbReference type="InterPro" id="IPR008271">
    <property type="entry name" value="Ser/Thr_kinase_AS"/>
</dbReference>
<evidence type="ECO:0000256" key="7">
    <source>
        <dbReference type="ARBA" id="ARBA00022729"/>
    </source>
</evidence>
<feature type="domain" description="EGF-like" evidence="24">
    <location>
        <begin position="331"/>
        <end position="375"/>
    </location>
</feature>
<evidence type="ECO:0000256" key="21">
    <source>
        <dbReference type="SAM" id="Phobius"/>
    </source>
</evidence>
<dbReference type="PROSITE" id="PS00107">
    <property type="entry name" value="PROTEIN_KINASE_ATP"/>
    <property type="match status" value="1"/>
</dbReference>
<name>A0ABD1FPR1_SALDI</name>
<dbReference type="SMART" id="SM00220">
    <property type="entry name" value="S_TKc"/>
    <property type="match status" value="1"/>
</dbReference>
<dbReference type="PROSITE" id="PS50011">
    <property type="entry name" value="PROTEIN_KINASE_DOM"/>
    <property type="match status" value="1"/>
</dbReference>
<keyword evidence="15" id="KW-0325">Glycoprotein</keyword>
<dbReference type="InterPro" id="IPR001245">
    <property type="entry name" value="Ser-Thr/Tyr_kinase_cat_dom"/>
</dbReference>
<dbReference type="InterPro" id="IPR000719">
    <property type="entry name" value="Prot_kinase_dom"/>
</dbReference>
<keyword evidence="2" id="KW-0723">Serine/threonine-protein kinase</keyword>
<evidence type="ECO:0000256" key="14">
    <source>
        <dbReference type="ARBA" id="ARBA00023157"/>
    </source>
</evidence>
<feature type="domain" description="Protein kinase" evidence="23">
    <location>
        <begin position="456"/>
        <end position="738"/>
    </location>
</feature>
<comment type="catalytic activity">
    <reaction evidence="17">
        <text>L-threonyl-[protein] + ATP = O-phospho-L-threonyl-[protein] + ADP + H(+)</text>
        <dbReference type="Rhea" id="RHEA:46608"/>
        <dbReference type="Rhea" id="RHEA-COMP:11060"/>
        <dbReference type="Rhea" id="RHEA-COMP:11605"/>
        <dbReference type="ChEBI" id="CHEBI:15378"/>
        <dbReference type="ChEBI" id="CHEBI:30013"/>
        <dbReference type="ChEBI" id="CHEBI:30616"/>
        <dbReference type="ChEBI" id="CHEBI:61977"/>
        <dbReference type="ChEBI" id="CHEBI:456216"/>
    </reaction>
</comment>
<comment type="subcellular location">
    <subcellularLocation>
        <location evidence="1">Membrane</location>
        <topology evidence="1">Single-pass type I membrane protein</topology>
    </subcellularLocation>
</comment>
<keyword evidence="14" id="KW-1015">Disulfide bond</keyword>
<comment type="caution">
    <text evidence="25">The sequence shown here is derived from an EMBL/GenBank/DDBJ whole genome shotgun (WGS) entry which is preliminary data.</text>
</comment>
<dbReference type="EMBL" id="JBEAFC010000014">
    <property type="protein sequence ID" value="KAL1533821.1"/>
    <property type="molecule type" value="Genomic_DNA"/>
</dbReference>
<evidence type="ECO:0000256" key="9">
    <source>
        <dbReference type="ARBA" id="ARBA00022741"/>
    </source>
</evidence>
<keyword evidence="8" id="KW-0677">Repeat</keyword>
<dbReference type="AlphaFoldDB" id="A0ABD1FPR1"/>
<evidence type="ECO:0000256" key="12">
    <source>
        <dbReference type="ARBA" id="ARBA00022989"/>
    </source>
</evidence>
<organism evidence="25 26">
    <name type="scientific">Salvia divinorum</name>
    <name type="common">Maria pastora</name>
    <name type="synonym">Diviner's sage</name>
    <dbReference type="NCBI Taxonomy" id="28513"/>
    <lineage>
        <taxon>Eukaryota</taxon>
        <taxon>Viridiplantae</taxon>
        <taxon>Streptophyta</taxon>
        <taxon>Embryophyta</taxon>
        <taxon>Tracheophyta</taxon>
        <taxon>Spermatophyta</taxon>
        <taxon>Magnoliopsida</taxon>
        <taxon>eudicotyledons</taxon>
        <taxon>Gunneridae</taxon>
        <taxon>Pentapetalae</taxon>
        <taxon>asterids</taxon>
        <taxon>lamiids</taxon>
        <taxon>Lamiales</taxon>
        <taxon>Lamiaceae</taxon>
        <taxon>Nepetoideae</taxon>
        <taxon>Mentheae</taxon>
        <taxon>Salviinae</taxon>
        <taxon>Salvia</taxon>
        <taxon>Salvia subgen. Calosphace</taxon>
    </lineage>
</organism>
<evidence type="ECO:0000256" key="10">
    <source>
        <dbReference type="ARBA" id="ARBA00022777"/>
    </source>
</evidence>
<dbReference type="PANTHER" id="PTHR27005">
    <property type="entry name" value="WALL-ASSOCIATED RECEPTOR KINASE-LIKE 21"/>
    <property type="match status" value="1"/>
</dbReference>
<dbReference type="InterPro" id="IPR018097">
    <property type="entry name" value="EGF_Ca-bd_CS"/>
</dbReference>
<dbReference type="InterPro" id="IPR045274">
    <property type="entry name" value="WAK-like"/>
</dbReference>
<feature type="signal peptide" evidence="22">
    <location>
        <begin position="1"/>
        <end position="20"/>
    </location>
</feature>
<dbReference type="CDD" id="cd14066">
    <property type="entry name" value="STKc_IRAK"/>
    <property type="match status" value="1"/>
</dbReference>
<evidence type="ECO:0000256" key="6">
    <source>
        <dbReference type="ARBA" id="ARBA00022692"/>
    </source>
</evidence>
<comment type="caution">
    <text evidence="19">Lacks conserved residue(s) required for the propagation of feature annotation.</text>
</comment>
<dbReference type="SUPFAM" id="SSF56112">
    <property type="entry name" value="Protein kinase-like (PK-like)"/>
    <property type="match status" value="1"/>
</dbReference>
<evidence type="ECO:0000256" key="17">
    <source>
        <dbReference type="ARBA" id="ARBA00047951"/>
    </source>
</evidence>
<dbReference type="InterPro" id="IPR009030">
    <property type="entry name" value="Growth_fac_rcpt_cys_sf"/>
</dbReference>
<protein>
    <submittedName>
        <fullName evidence="25">Wall-associated receptor kinase-like 16</fullName>
    </submittedName>
</protein>
<dbReference type="GO" id="GO:0005524">
    <property type="term" value="F:ATP binding"/>
    <property type="evidence" value="ECO:0007669"/>
    <property type="project" value="UniProtKB-UniRule"/>
</dbReference>
<keyword evidence="5" id="KW-0808">Transferase</keyword>
<evidence type="ECO:0000256" key="1">
    <source>
        <dbReference type="ARBA" id="ARBA00004479"/>
    </source>
</evidence>
<dbReference type="SMART" id="SM00179">
    <property type="entry name" value="EGF_CA"/>
    <property type="match status" value="2"/>
</dbReference>
<evidence type="ECO:0000256" key="11">
    <source>
        <dbReference type="ARBA" id="ARBA00022840"/>
    </source>
</evidence>
<keyword evidence="11 20" id="KW-0067">ATP-binding</keyword>
<keyword evidence="4" id="KW-0597">Phosphoprotein</keyword>
<dbReference type="SUPFAM" id="SSF57184">
    <property type="entry name" value="Growth factor receptor domain"/>
    <property type="match status" value="1"/>
</dbReference>
<dbReference type="InterPro" id="IPR000742">
    <property type="entry name" value="EGF"/>
</dbReference>
<evidence type="ECO:0000256" key="2">
    <source>
        <dbReference type="ARBA" id="ARBA00022527"/>
    </source>
</evidence>
<evidence type="ECO:0000256" key="16">
    <source>
        <dbReference type="ARBA" id="ARBA00047558"/>
    </source>
</evidence>
<dbReference type="InterPro" id="IPR001881">
    <property type="entry name" value="EGF-like_Ca-bd_dom"/>
</dbReference>
<dbReference type="Pfam" id="PF07645">
    <property type="entry name" value="EGF_CA"/>
    <property type="match status" value="2"/>
</dbReference>
<comment type="function">
    <text evidence="18">Serine/threonine-protein kinase that may function as a signaling receptor of extracellular matrix component. Binding to pectin may have significance in the control of cell expansion, morphogenesis and development.</text>
</comment>
<dbReference type="FunFam" id="3.30.200.20:FF:000043">
    <property type="entry name" value="Wall-associated receptor kinase 2"/>
    <property type="match status" value="1"/>
</dbReference>
<dbReference type="InterPro" id="IPR049883">
    <property type="entry name" value="NOTCH1_EGF-like"/>
</dbReference>
<dbReference type="Gene3D" id="1.10.510.10">
    <property type="entry name" value="Transferase(Phosphotransferase) domain 1"/>
    <property type="match status" value="1"/>
</dbReference>